<keyword evidence="2" id="KW-1185">Reference proteome</keyword>
<dbReference type="AlphaFoldDB" id="A0A9N9IHR0"/>
<reference evidence="1" key="1">
    <citation type="submission" date="2021-06" db="EMBL/GenBank/DDBJ databases">
        <authorList>
            <person name="Kallberg Y."/>
            <person name="Tangrot J."/>
            <person name="Rosling A."/>
        </authorList>
    </citation>
    <scope>NUCLEOTIDE SEQUENCE</scope>
    <source>
        <strain evidence="1">87-6 pot B 2015</strain>
    </source>
</reference>
<dbReference type="Proteomes" id="UP000789375">
    <property type="component" value="Unassembled WGS sequence"/>
</dbReference>
<comment type="caution">
    <text evidence="1">The sequence shown here is derived from an EMBL/GenBank/DDBJ whole genome shotgun (WGS) entry which is preliminary data.</text>
</comment>
<dbReference type="Gene3D" id="1.20.58.1970">
    <property type="match status" value="1"/>
</dbReference>
<evidence type="ECO:0000313" key="1">
    <source>
        <dbReference type="EMBL" id="CAG8735284.1"/>
    </source>
</evidence>
<sequence length="46" mass="5205">LNQISTLLNLESLSEIHDYWGSVTKATSPITWRIDFNAEEVSALKL</sequence>
<organism evidence="1 2">
    <name type="scientific">Funneliformis mosseae</name>
    <name type="common">Endomycorrhizal fungus</name>
    <name type="synonym">Glomus mosseae</name>
    <dbReference type="NCBI Taxonomy" id="27381"/>
    <lineage>
        <taxon>Eukaryota</taxon>
        <taxon>Fungi</taxon>
        <taxon>Fungi incertae sedis</taxon>
        <taxon>Mucoromycota</taxon>
        <taxon>Glomeromycotina</taxon>
        <taxon>Glomeromycetes</taxon>
        <taxon>Glomerales</taxon>
        <taxon>Glomeraceae</taxon>
        <taxon>Funneliformis</taxon>
    </lineage>
</organism>
<evidence type="ECO:0000313" key="2">
    <source>
        <dbReference type="Proteomes" id="UP000789375"/>
    </source>
</evidence>
<gene>
    <name evidence="1" type="ORF">FMOSSE_LOCUS15860</name>
</gene>
<feature type="non-terminal residue" evidence="1">
    <location>
        <position position="46"/>
    </location>
</feature>
<accession>A0A9N9IHR0</accession>
<name>A0A9N9IHR0_FUNMO</name>
<protein>
    <submittedName>
        <fullName evidence="1">8954_t:CDS:1</fullName>
    </submittedName>
</protein>
<proteinExistence type="predicted"/>
<dbReference type="EMBL" id="CAJVPP010018356">
    <property type="protein sequence ID" value="CAG8735284.1"/>
    <property type="molecule type" value="Genomic_DNA"/>
</dbReference>